<dbReference type="InterPro" id="IPR000524">
    <property type="entry name" value="Tscrpt_reg_HTH_GntR"/>
</dbReference>
<name>A0A0R1W431_9LACO</name>
<accession>A0A0R1W431</accession>
<gene>
    <name evidence="5" type="ORF">FD16_GL002105</name>
</gene>
<dbReference type="PRINTS" id="PR00035">
    <property type="entry name" value="HTHGNTR"/>
</dbReference>
<dbReference type="GO" id="GO:0003700">
    <property type="term" value="F:DNA-binding transcription factor activity"/>
    <property type="evidence" value="ECO:0007669"/>
    <property type="project" value="InterPro"/>
</dbReference>
<dbReference type="SMART" id="SM00345">
    <property type="entry name" value="HTH_GNTR"/>
    <property type="match status" value="1"/>
</dbReference>
<dbReference type="InterPro" id="IPR036390">
    <property type="entry name" value="WH_DNA-bd_sf"/>
</dbReference>
<sequence length="189" mass="21362">MASKYETVKQGLKTTIIAGNTGDKLPTESELMAQYQVSRYTIRRAVGELENERYIYRIQGGGMYINDWQTGSVRKTKNKMIGVIITHIADYIFPSIISGIDHVISDNGYSMILSNTHNEHEKERQSLINMLENNVAALIVEPTQSALPNPNVDIYEKIKASGIPVVFIDAHYNDFDFPYVETEDLDAEQ</sequence>
<dbReference type="PROSITE" id="PS50949">
    <property type="entry name" value="HTH_GNTR"/>
    <property type="match status" value="1"/>
</dbReference>
<keyword evidence="6" id="KW-1185">Reference proteome</keyword>
<dbReference type="PANTHER" id="PTHR30146">
    <property type="entry name" value="LACI-RELATED TRANSCRIPTIONAL REPRESSOR"/>
    <property type="match status" value="1"/>
</dbReference>
<dbReference type="PATRIC" id="fig|1423807.3.peg.2162"/>
<dbReference type="Gene3D" id="3.40.50.2300">
    <property type="match status" value="1"/>
</dbReference>
<dbReference type="AlphaFoldDB" id="A0A0R1W431"/>
<keyword evidence="2" id="KW-0238">DNA-binding</keyword>
<keyword evidence="3" id="KW-0804">Transcription</keyword>
<proteinExistence type="predicted"/>
<evidence type="ECO:0000256" key="3">
    <source>
        <dbReference type="ARBA" id="ARBA00023163"/>
    </source>
</evidence>
<dbReference type="SUPFAM" id="SSF46785">
    <property type="entry name" value="Winged helix' DNA-binding domain"/>
    <property type="match status" value="1"/>
</dbReference>
<dbReference type="InterPro" id="IPR036388">
    <property type="entry name" value="WH-like_DNA-bd_sf"/>
</dbReference>
<comment type="caution">
    <text evidence="5">The sequence shown here is derived from an EMBL/GenBank/DDBJ whole genome shotgun (WGS) entry which is preliminary data.</text>
</comment>
<dbReference type="eggNOG" id="COG1609">
    <property type="taxonomic scope" value="Bacteria"/>
</dbReference>
<dbReference type="PANTHER" id="PTHR30146:SF150">
    <property type="entry name" value="ARABINOSE METABOLISM TRANSCRIPTIONAL REPRESSOR"/>
    <property type="match status" value="1"/>
</dbReference>
<organism evidence="5 6">
    <name type="scientific">Paucilactobacillus suebicus DSM 5007 = KCTC 3549</name>
    <dbReference type="NCBI Taxonomy" id="1423807"/>
    <lineage>
        <taxon>Bacteria</taxon>
        <taxon>Bacillati</taxon>
        <taxon>Bacillota</taxon>
        <taxon>Bacilli</taxon>
        <taxon>Lactobacillales</taxon>
        <taxon>Lactobacillaceae</taxon>
        <taxon>Paucilactobacillus</taxon>
    </lineage>
</organism>
<dbReference type="Proteomes" id="UP000051820">
    <property type="component" value="Unassembled WGS sequence"/>
</dbReference>
<dbReference type="Pfam" id="PF00392">
    <property type="entry name" value="GntR"/>
    <property type="match status" value="1"/>
</dbReference>
<feature type="domain" description="HTH gntR-type" evidence="4">
    <location>
        <begin position="2"/>
        <end position="68"/>
    </location>
</feature>
<protein>
    <submittedName>
        <fullName evidence="5">Transcriptional repressor</fullName>
    </submittedName>
</protein>
<evidence type="ECO:0000256" key="2">
    <source>
        <dbReference type="ARBA" id="ARBA00023125"/>
    </source>
</evidence>
<dbReference type="CDD" id="cd07377">
    <property type="entry name" value="WHTH_GntR"/>
    <property type="match status" value="1"/>
</dbReference>
<dbReference type="EMBL" id="AZGF01000006">
    <property type="protein sequence ID" value="KRM12593.1"/>
    <property type="molecule type" value="Genomic_DNA"/>
</dbReference>
<dbReference type="SUPFAM" id="SSF53822">
    <property type="entry name" value="Periplasmic binding protein-like I"/>
    <property type="match status" value="1"/>
</dbReference>
<keyword evidence="1" id="KW-0805">Transcription regulation</keyword>
<dbReference type="InterPro" id="IPR028082">
    <property type="entry name" value="Peripla_BP_I"/>
</dbReference>
<dbReference type="Gene3D" id="1.10.10.10">
    <property type="entry name" value="Winged helix-like DNA-binding domain superfamily/Winged helix DNA-binding domain"/>
    <property type="match status" value="1"/>
</dbReference>
<evidence type="ECO:0000313" key="6">
    <source>
        <dbReference type="Proteomes" id="UP000051820"/>
    </source>
</evidence>
<evidence type="ECO:0000256" key="1">
    <source>
        <dbReference type="ARBA" id="ARBA00023015"/>
    </source>
</evidence>
<dbReference type="GO" id="GO:0000976">
    <property type="term" value="F:transcription cis-regulatory region binding"/>
    <property type="evidence" value="ECO:0007669"/>
    <property type="project" value="TreeGrafter"/>
</dbReference>
<evidence type="ECO:0000259" key="4">
    <source>
        <dbReference type="PROSITE" id="PS50949"/>
    </source>
</evidence>
<evidence type="ECO:0000313" key="5">
    <source>
        <dbReference type="EMBL" id="KRM12593.1"/>
    </source>
</evidence>
<dbReference type="STRING" id="1423807.FD16_GL002105"/>
<reference evidence="5 6" key="1">
    <citation type="journal article" date="2015" name="Genome Announc.">
        <title>Expanding the biotechnology potential of lactobacilli through comparative genomics of 213 strains and associated genera.</title>
        <authorList>
            <person name="Sun Z."/>
            <person name="Harris H.M."/>
            <person name="McCann A."/>
            <person name="Guo C."/>
            <person name="Argimon S."/>
            <person name="Zhang W."/>
            <person name="Yang X."/>
            <person name="Jeffery I.B."/>
            <person name="Cooney J.C."/>
            <person name="Kagawa T.F."/>
            <person name="Liu W."/>
            <person name="Song Y."/>
            <person name="Salvetti E."/>
            <person name="Wrobel A."/>
            <person name="Rasinkangas P."/>
            <person name="Parkhill J."/>
            <person name="Rea M.C."/>
            <person name="O'Sullivan O."/>
            <person name="Ritari J."/>
            <person name="Douillard F.P."/>
            <person name="Paul Ross R."/>
            <person name="Yang R."/>
            <person name="Briner A.E."/>
            <person name="Felis G.E."/>
            <person name="de Vos W.M."/>
            <person name="Barrangou R."/>
            <person name="Klaenhammer T.R."/>
            <person name="Caufield P.W."/>
            <person name="Cui Y."/>
            <person name="Zhang H."/>
            <person name="O'Toole P.W."/>
        </authorList>
    </citation>
    <scope>NUCLEOTIDE SEQUENCE [LARGE SCALE GENOMIC DNA]</scope>
    <source>
        <strain evidence="5 6">DSM 5007</strain>
    </source>
</reference>